<gene>
    <name evidence="2" type="ORF">HNR50_000816</name>
</gene>
<dbReference type="CDD" id="cd05379">
    <property type="entry name" value="CAP_bacterial"/>
    <property type="match status" value="1"/>
</dbReference>
<dbReference type="Gene3D" id="3.40.33.10">
    <property type="entry name" value="CAP"/>
    <property type="match status" value="1"/>
</dbReference>
<reference evidence="2 3" key="1">
    <citation type="submission" date="2020-08" db="EMBL/GenBank/DDBJ databases">
        <title>Genomic Encyclopedia of Type Strains, Phase IV (KMG-IV): sequencing the most valuable type-strain genomes for metagenomic binning, comparative biology and taxonomic classification.</title>
        <authorList>
            <person name="Goeker M."/>
        </authorList>
    </citation>
    <scope>NUCLEOTIDE SEQUENCE [LARGE SCALE GENOMIC DNA]</scope>
    <source>
        <strain evidence="2 3">DSM 2461</strain>
    </source>
</reference>
<dbReference type="SUPFAM" id="SSF55797">
    <property type="entry name" value="PR-1-like"/>
    <property type="match status" value="1"/>
</dbReference>
<proteinExistence type="predicted"/>
<dbReference type="EMBL" id="JACHGJ010000001">
    <property type="protein sequence ID" value="MBB6479183.1"/>
    <property type="molecule type" value="Genomic_DNA"/>
</dbReference>
<sequence length="194" mass="21504">MLTDLVNQYRDSRGLSVLVPEEALEKTAELYCEELVETGILSHEDGNGDRVFNRYRKTGGTANKAGEILGTSPDPDSLFQAWLDSSSHERILSSPDWLRIGSSLKKKGDQYVAVVLFSDSLIEAMEISPADSGINLVLKIIPGHKARIRGIEGEGIDEISLAVPEEELPLLLVLEGYRAEKWVAHDFVYQSDNF</sequence>
<dbReference type="AlphaFoldDB" id="A0A841R5S7"/>
<accession>A0A841R5S7</accession>
<keyword evidence="3" id="KW-1185">Reference proteome</keyword>
<dbReference type="InterPro" id="IPR014044">
    <property type="entry name" value="CAP_dom"/>
</dbReference>
<comment type="caution">
    <text evidence="2">The sequence shown here is derived from an EMBL/GenBank/DDBJ whole genome shotgun (WGS) entry which is preliminary data.</text>
</comment>
<feature type="domain" description="SCP" evidence="1">
    <location>
        <begin position="4"/>
        <end position="115"/>
    </location>
</feature>
<dbReference type="RefSeq" id="WP_184744127.1">
    <property type="nucleotide sequence ID" value="NZ_JACHGJ010000001.1"/>
</dbReference>
<dbReference type="Proteomes" id="UP000587760">
    <property type="component" value="Unassembled WGS sequence"/>
</dbReference>
<dbReference type="Pfam" id="PF00188">
    <property type="entry name" value="CAP"/>
    <property type="match status" value="1"/>
</dbReference>
<protein>
    <recommendedName>
        <fullName evidence="1">SCP domain-containing protein</fullName>
    </recommendedName>
</protein>
<organism evidence="2 3">
    <name type="scientific">Spirochaeta isovalerica</name>
    <dbReference type="NCBI Taxonomy" id="150"/>
    <lineage>
        <taxon>Bacteria</taxon>
        <taxon>Pseudomonadati</taxon>
        <taxon>Spirochaetota</taxon>
        <taxon>Spirochaetia</taxon>
        <taxon>Spirochaetales</taxon>
        <taxon>Spirochaetaceae</taxon>
        <taxon>Spirochaeta</taxon>
    </lineage>
</organism>
<evidence type="ECO:0000259" key="1">
    <source>
        <dbReference type="Pfam" id="PF00188"/>
    </source>
</evidence>
<evidence type="ECO:0000313" key="3">
    <source>
        <dbReference type="Proteomes" id="UP000587760"/>
    </source>
</evidence>
<dbReference type="InterPro" id="IPR035940">
    <property type="entry name" value="CAP_sf"/>
</dbReference>
<evidence type="ECO:0000313" key="2">
    <source>
        <dbReference type="EMBL" id="MBB6479183.1"/>
    </source>
</evidence>
<name>A0A841R5S7_9SPIO</name>